<keyword evidence="1" id="KW-0472">Membrane</keyword>
<feature type="transmembrane region" description="Helical" evidence="1">
    <location>
        <begin position="181"/>
        <end position="200"/>
    </location>
</feature>
<sequence>MPALYLVDQGLLPRIDEPGVYMITLTAIPFWLLLLVFLWQTSTNTRYIFALAFDQSASQPTDLDTYKSVFDMAIANARYALGAIAILPVFWFNKPIPMLDMIIVSMAGSVLLIYLFIPVWQAYRRISDLRQRIRLDVEHKVTNMVRDQARGDAIPDFSFRLESLFLLRDQATDFVQTRQRLGFLFSLTWLPLSLFIVNLFERLMST</sequence>
<feature type="transmembrane region" description="Helical" evidence="1">
    <location>
        <begin position="73"/>
        <end position="92"/>
    </location>
</feature>
<evidence type="ECO:0000313" key="3">
    <source>
        <dbReference type="Proteomes" id="UP000631300"/>
    </source>
</evidence>
<comment type="caution">
    <text evidence="2">The sequence shown here is derived from an EMBL/GenBank/DDBJ whole genome shotgun (WGS) entry which is preliminary data.</text>
</comment>
<reference evidence="2" key="2">
    <citation type="submission" date="2020-09" db="EMBL/GenBank/DDBJ databases">
        <authorList>
            <person name="Sun Q."/>
            <person name="Kim S."/>
        </authorList>
    </citation>
    <scope>NUCLEOTIDE SEQUENCE</scope>
    <source>
        <strain evidence="2">KCTC 22164</strain>
    </source>
</reference>
<feature type="transmembrane region" description="Helical" evidence="1">
    <location>
        <begin position="98"/>
        <end position="123"/>
    </location>
</feature>
<feature type="transmembrane region" description="Helical" evidence="1">
    <location>
        <begin position="20"/>
        <end position="39"/>
    </location>
</feature>
<dbReference type="EMBL" id="BMXP01000013">
    <property type="protein sequence ID" value="GGW96575.1"/>
    <property type="molecule type" value="Genomic_DNA"/>
</dbReference>
<dbReference type="Proteomes" id="UP000631300">
    <property type="component" value="Unassembled WGS sequence"/>
</dbReference>
<dbReference type="AlphaFoldDB" id="A0A918JRP2"/>
<evidence type="ECO:0000313" key="2">
    <source>
        <dbReference type="EMBL" id="GGW96575.1"/>
    </source>
</evidence>
<evidence type="ECO:0000256" key="1">
    <source>
        <dbReference type="SAM" id="Phobius"/>
    </source>
</evidence>
<proteinExistence type="predicted"/>
<protein>
    <submittedName>
        <fullName evidence="2">Uncharacterized protein</fullName>
    </submittedName>
</protein>
<gene>
    <name evidence="2" type="ORF">GCM10007391_33370</name>
</gene>
<accession>A0A918JRP2</accession>
<keyword evidence="1" id="KW-1133">Transmembrane helix</keyword>
<reference evidence="2" key="1">
    <citation type="journal article" date="2014" name="Int. J. Syst. Evol. Microbiol.">
        <title>Complete genome sequence of Corynebacterium casei LMG S-19264T (=DSM 44701T), isolated from a smear-ripened cheese.</title>
        <authorList>
            <consortium name="US DOE Joint Genome Institute (JGI-PGF)"/>
            <person name="Walter F."/>
            <person name="Albersmeier A."/>
            <person name="Kalinowski J."/>
            <person name="Ruckert C."/>
        </authorList>
    </citation>
    <scope>NUCLEOTIDE SEQUENCE</scope>
    <source>
        <strain evidence="2">KCTC 22164</strain>
    </source>
</reference>
<organism evidence="2 3">
    <name type="scientific">Alteromonas halophila</name>
    <dbReference type="NCBI Taxonomy" id="516698"/>
    <lineage>
        <taxon>Bacteria</taxon>
        <taxon>Pseudomonadati</taxon>
        <taxon>Pseudomonadota</taxon>
        <taxon>Gammaproteobacteria</taxon>
        <taxon>Alteromonadales</taxon>
        <taxon>Alteromonadaceae</taxon>
        <taxon>Alteromonas/Salinimonas group</taxon>
        <taxon>Alteromonas</taxon>
    </lineage>
</organism>
<keyword evidence="3" id="KW-1185">Reference proteome</keyword>
<keyword evidence="1" id="KW-0812">Transmembrane</keyword>
<name>A0A918JRP2_9ALTE</name>